<keyword evidence="1" id="KW-0812">Transmembrane</keyword>
<keyword evidence="3" id="KW-1185">Reference proteome</keyword>
<evidence type="ECO:0000313" key="2">
    <source>
        <dbReference type="EMBL" id="GAA2737816.1"/>
    </source>
</evidence>
<proteinExistence type="predicted"/>
<feature type="transmembrane region" description="Helical" evidence="1">
    <location>
        <begin position="40"/>
        <end position="60"/>
    </location>
</feature>
<gene>
    <name evidence="2" type="ORF">GCM10009867_26550</name>
</gene>
<accession>A0ABP6H745</accession>
<evidence type="ECO:0000256" key="1">
    <source>
        <dbReference type="SAM" id="Phobius"/>
    </source>
</evidence>
<comment type="caution">
    <text evidence="2">The sequence shown here is derived from an EMBL/GenBank/DDBJ whole genome shotgun (WGS) entry which is preliminary data.</text>
</comment>
<reference evidence="3" key="1">
    <citation type="journal article" date="2019" name="Int. J. Syst. Evol. Microbiol.">
        <title>The Global Catalogue of Microorganisms (GCM) 10K type strain sequencing project: providing services to taxonomists for standard genome sequencing and annotation.</title>
        <authorList>
            <consortium name="The Broad Institute Genomics Platform"/>
            <consortium name="The Broad Institute Genome Sequencing Center for Infectious Disease"/>
            <person name="Wu L."/>
            <person name="Ma J."/>
        </authorList>
    </citation>
    <scope>NUCLEOTIDE SEQUENCE [LARGE SCALE GENOMIC DNA]</scope>
    <source>
        <strain evidence="3">JCM 16378</strain>
    </source>
</reference>
<keyword evidence="1" id="KW-1133">Transmembrane helix</keyword>
<protein>
    <submittedName>
        <fullName evidence="2">Uncharacterized protein</fullName>
    </submittedName>
</protein>
<evidence type="ECO:0000313" key="3">
    <source>
        <dbReference type="Proteomes" id="UP001501326"/>
    </source>
</evidence>
<dbReference type="Proteomes" id="UP001501326">
    <property type="component" value="Unassembled WGS sequence"/>
</dbReference>
<organism evidence="2 3">
    <name type="scientific">Pedococcus aerophilus</name>
    <dbReference type="NCBI Taxonomy" id="436356"/>
    <lineage>
        <taxon>Bacteria</taxon>
        <taxon>Bacillati</taxon>
        <taxon>Actinomycetota</taxon>
        <taxon>Actinomycetes</taxon>
        <taxon>Micrococcales</taxon>
        <taxon>Intrasporangiaceae</taxon>
        <taxon>Pedococcus</taxon>
    </lineage>
</organism>
<dbReference type="EMBL" id="BAAARN010000003">
    <property type="protein sequence ID" value="GAA2737816.1"/>
    <property type="molecule type" value="Genomic_DNA"/>
</dbReference>
<name>A0ABP6H745_9MICO</name>
<sequence length="76" mass="8445">MSPAPGDRTANRRPFLVPFLLGLCSLILVREGLDRFAPDLSYWIVFIAGLAVGWTVFTVAERVIAKRNATKQDGLR</sequence>
<dbReference type="RefSeq" id="WP_344194210.1">
    <property type="nucleotide sequence ID" value="NZ_BAAARN010000003.1"/>
</dbReference>
<keyword evidence="1" id="KW-0472">Membrane</keyword>